<dbReference type="Pfam" id="PF00056">
    <property type="entry name" value="Ldh_1_N"/>
    <property type="match status" value="1"/>
</dbReference>
<evidence type="ECO:0000313" key="4">
    <source>
        <dbReference type="EMBL" id="TSA79185.1"/>
    </source>
</evidence>
<protein>
    <recommendedName>
        <fullName evidence="3">Lactate/malate dehydrogenase N-terminal domain-containing protein</fullName>
    </recommendedName>
</protein>
<dbReference type="InterPro" id="IPR036291">
    <property type="entry name" value="NAD(P)-bd_dom_sf"/>
</dbReference>
<comment type="caution">
    <text evidence="4">The sequence shown here is derived from an EMBL/GenBank/DDBJ whole genome shotgun (WGS) entry which is preliminary data.</text>
</comment>
<sequence>MKVGVVGAGLVGATVAFAVVLRGSCSELVMVDENEQRAEAADISHAAPMSHAVRVSSGGYEQLNGARVAVLAAGVNQTPGESRLDLLTRNAAVFRDVVPQVARA</sequence>
<name>A0A553UG44_9DEIO</name>
<dbReference type="SUPFAM" id="SSF51735">
    <property type="entry name" value="NAD(P)-binding Rossmann-fold domains"/>
    <property type="match status" value="1"/>
</dbReference>
<evidence type="ECO:0000313" key="5">
    <source>
        <dbReference type="Proteomes" id="UP000316092"/>
    </source>
</evidence>
<dbReference type="PANTHER" id="PTHR43128:SF16">
    <property type="entry name" value="L-LACTATE DEHYDROGENASE"/>
    <property type="match status" value="1"/>
</dbReference>
<dbReference type="PANTHER" id="PTHR43128">
    <property type="entry name" value="L-2-HYDROXYCARBOXYLATE DEHYDROGENASE (NAD(P)(+))"/>
    <property type="match status" value="1"/>
</dbReference>
<keyword evidence="2" id="KW-0021">Allosteric enzyme</keyword>
<dbReference type="Gene3D" id="3.40.50.720">
    <property type="entry name" value="NAD(P)-binding Rossmann-like Domain"/>
    <property type="match status" value="1"/>
</dbReference>
<keyword evidence="5" id="KW-1185">Reference proteome</keyword>
<gene>
    <name evidence="4" type="ORF">FNU79_18200</name>
</gene>
<dbReference type="EMBL" id="VKDB01000047">
    <property type="protein sequence ID" value="TSA79185.1"/>
    <property type="molecule type" value="Genomic_DNA"/>
</dbReference>
<proteinExistence type="predicted"/>
<accession>A0A553UG44</accession>
<dbReference type="GO" id="GO:0004459">
    <property type="term" value="F:L-lactate dehydrogenase (NAD+) activity"/>
    <property type="evidence" value="ECO:0007669"/>
    <property type="project" value="TreeGrafter"/>
</dbReference>
<evidence type="ECO:0000256" key="1">
    <source>
        <dbReference type="ARBA" id="ARBA00011881"/>
    </source>
</evidence>
<dbReference type="InterPro" id="IPR001236">
    <property type="entry name" value="Lactate/malate_DH_N"/>
</dbReference>
<organism evidence="4 5">
    <name type="scientific">Deinococcus detaillensis</name>
    <dbReference type="NCBI Taxonomy" id="2592048"/>
    <lineage>
        <taxon>Bacteria</taxon>
        <taxon>Thermotogati</taxon>
        <taxon>Deinococcota</taxon>
        <taxon>Deinococci</taxon>
        <taxon>Deinococcales</taxon>
        <taxon>Deinococcaceae</taxon>
        <taxon>Deinococcus</taxon>
    </lineage>
</organism>
<dbReference type="OrthoDB" id="9802969at2"/>
<dbReference type="Proteomes" id="UP000316092">
    <property type="component" value="Unassembled WGS sequence"/>
</dbReference>
<evidence type="ECO:0000259" key="3">
    <source>
        <dbReference type="Pfam" id="PF00056"/>
    </source>
</evidence>
<dbReference type="GO" id="GO:0006089">
    <property type="term" value="P:lactate metabolic process"/>
    <property type="evidence" value="ECO:0007669"/>
    <property type="project" value="TreeGrafter"/>
</dbReference>
<evidence type="ECO:0000256" key="2">
    <source>
        <dbReference type="ARBA" id="ARBA00022533"/>
    </source>
</evidence>
<comment type="subunit">
    <text evidence="1">Homotetramer.</text>
</comment>
<feature type="domain" description="Lactate/malate dehydrogenase N-terminal" evidence="3">
    <location>
        <begin position="1"/>
        <end position="102"/>
    </location>
</feature>
<reference evidence="4 5" key="1">
    <citation type="submission" date="2019-07" db="EMBL/GenBank/DDBJ databases">
        <title>Deinococcus detaillus sp. nov., isolated from humus soil in Antarctica.</title>
        <authorList>
            <person name="Zhang K."/>
        </authorList>
    </citation>
    <scope>NUCLEOTIDE SEQUENCE [LARGE SCALE GENOMIC DNA]</scope>
    <source>
        <strain evidence="4 5">H1</strain>
    </source>
</reference>
<dbReference type="AlphaFoldDB" id="A0A553UG44"/>